<dbReference type="Proteomes" id="UP000199459">
    <property type="component" value="Unassembled WGS sequence"/>
</dbReference>
<dbReference type="EMBL" id="FOCP01000040">
    <property type="protein sequence ID" value="SEN71716.1"/>
    <property type="molecule type" value="Genomic_DNA"/>
</dbReference>
<gene>
    <name evidence="1" type="ORF">SAMN05216325_1409</name>
</gene>
<dbReference type="RefSeq" id="WP_143056978.1">
    <property type="nucleotide sequence ID" value="NZ_FOCP01000040.1"/>
</dbReference>
<dbReference type="OrthoDB" id="9899041at2"/>
<accession>A0A1H8IUN4</accession>
<evidence type="ECO:0000313" key="2">
    <source>
        <dbReference type="Proteomes" id="UP000199459"/>
    </source>
</evidence>
<sequence length="155" mass="17949">MSDDLYMDAHILSEQRTEKDDQIIIQKYSDLSDTDRGEDTVWSQDGETFYSEQDVIENLDFAEVDSVLVIYKGVKVHKKHDDYFSAYSIIEDAQESAFGDVGDFAEGYLDELSTRHIKQLQRLLINWLDKNVSQPLFYAVKDVTPIQITKLDIEK</sequence>
<organism evidence="1 2">
    <name type="scientific">Nitrosomonas marina</name>
    <dbReference type="NCBI Taxonomy" id="917"/>
    <lineage>
        <taxon>Bacteria</taxon>
        <taxon>Pseudomonadati</taxon>
        <taxon>Pseudomonadota</taxon>
        <taxon>Betaproteobacteria</taxon>
        <taxon>Nitrosomonadales</taxon>
        <taxon>Nitrosomonadaceae</taxon>
        <taxon>Nitrosomonas</taxon>
    </lineage>
</organism>
<dbReference type="AlphaFoldDB" id="A0A1H8IUN4"/>
<proteinExistence type="predicted"/>
<protein>
    <submittedName>
        <fullName evidence="1">Uncharacterized protein</fullName>
    </submittedName>
</protein>
<reference evidence="1 2" key="1">
    <citation type="submission" date="2016-10" db="EMBL/GenBank/DDBJ databases">
        <authorList>
            <person name="de Groot N.N."/>
        </authorList>
    </citation>
    <scope>NUCLEOTIDE SEQUENCE [LARGE SCALE GENOMIC DNA]</scope>
    <source>
        <strain evidence="1 2">Nm22</strain>
    </source>
</reference>
<evidence type="ECO:0000313" key="1">
    <source>
        <dbReference type="EMBL" id="SEN71716.1"/>
    </source>
</evidence>
<name>A0A1H8IUN4_9PROT</name>